<comment type="caution">
    <text evidence="9">The sequence shown here is derived from an EMBL/GenBank/DDBJ whole genome shotgun (WGS) entry which is preliminary data.</text>
</comment>
<keyword evidence="1 5" id="KW-0963">Cytoplasm</keyword>
<protein>
    <recommendedName>
        <fullName evidence="5">Exodeoxyribonuclease 7 large subunit</fullName>
        <ecNumber evidence="5">3.1.11.6</ecNumber>
    </recommendedName>
    <alternativeName>
        <fullName evidence="5">Exodeoxyribonuclease VII large subunit</fullName>
        <shortName evidence="5">Exonuclease VII large subunit</shortName>
    </alternativeName>
</protein>
<comment type="subunit">
    <text evidence="5">Heterooligomer composed of large and small subunits.</text>
</comment>
<accession>A0ABU5NAU3</accession>
<comment type="catalytic activity">
    <reaction evidence="5 6">
        <text>Exonucleolytic cleavage in either 5'- to 3'- or 3'- to 5'-direction to yield nucleoside 5'-phosphates.</text>
        <dbReference type="EC" id="3.1.11.6"/>
    </reaction>
</comment>
<name>A0ABU5NAU3_9RICK</name>
<dbReference type="RefSeq" id="WP_410519745.1">
    <property type="nucleotide sequence ID" value="NZ_JARJFB010000009.1"/>
</dbReference>
<evidence type="ECO:0000256" key="2">
    <source>
        <dbReference type="ARBA" id="ARBA00022722"/>
    </source>
</evidence>
<evidence type="ECO:0000256" key="3">
    <source>
        <dbReference type="ARBA" id="ARBA00022801"/>
    </source>
</evidence>
<evidence type="ECO:0000256" key="4">
    <source>
        <dbReference type="ARBA" id="ARBA00022839"/>
    </source>
</evidence>
<comment type="subcellular location">
    <subcellularLocation>
        <location evidence="5 6">Cytoplasm</location>
    </subcellularLocation>
</comment>
<evidence type="ECO:0000313" key="9">
    <source>
        <dbReference type="EMBL" id="MEA0970291.1"/>
    </source>
</evidence>
<dbReference type="EC" id="3.1.11.6" evidence="5"/>
<proteinExistence type="inferred from homology"/>
<dbReference type="EMBL" id="JARJFB010000009">
    <property type="protein sequence ID" value="MEA0970291.1"/>
    <property type="molecule type" value="Genomic_DNA"/>
</dbReference>
<gene>
    <name evidence="5" type="primary">xseA</name>
    <name evidence="9" type="ORF">Megvenef_00249</name>
</gene>
<dbReference type="Pfam" id="PF02601">
    <property type="entry name" value="Exonuc_VII_L"/>
    <property type="match status" value="1"/>
</dbReference>
<dbReference type="InterPro" id="IPR003753">
    <property type="entry name" value="Exonuc_VII_L"/>
</dbReference>
<dbReference type="Pfam" id="PF13742">
    <property type="entry name" value="tRNA_anti_2"/>
    <property type="match status" value="1"/>
</dbReference>
<dbReference type="NCBIfam" id="TIGR00237">
    <property type="entry name" value="xseA"/>
    <property type="match status" value="1"/>
</dbReference>
<dbReference type="InterPro" id="IPR020579">
    <property type="entry name" value="Exonuc_VII_lsu_C"/>
</dbReference>
<organism evidence="9 10">
    <name type="scientific">Candidatus Megaera venefica</name>
    <dbReference type="NCBI Taxonomy" id="2055910"/>
    <lineage>
        <taxon>Bacteria</taxon>
        <taxon>Pseudomonadati</taxon>
        <taxon>Pseudomonadota</taxon>
        <taxon>Alphaproteobacteria</taxon>
        <taxon>Rickettsiales</taxon>
        <taxon>Rickettsiaceae</taxon>
        <taxon>Candidatus Megaera</taxon>
    </lineage>
</organism>
<evidence type="ECO:0000259" key="8">
    <source>
        <dbReference type="Pfam" id="PF13742"/>
    </source>
</evidence>
<dbReference type="CDD" id="cd04489">
    <property type="entry name" value="ExoVII_LU_OBF"/>
    <property type="match status" value="1"/>
</dbReference>
<dbReference type="Proteomes" id="UP001291687">
    <property type="component" value="Unassembled WGS sequence"/>
</dbReference>
<evidence type="ECO:0000256" key="5">
    <source>
        <dbReference type="HAMAP-Rule" id="MF_00378"/>
    </source>
</evidence>
<comment type="function">
    <text evidence="5">Bidirectionally degrades single-stranded DNA into large acid-insoluble oligonucleotides, which are then degraded further into small acid-soluble oligonucleotides.</text>
</comment>
<evidence type="ECO:0000259" key="7">
    <source>
        <dbReference type="Pfam" id="PF02601"/>
    </source>
</evidence>
<dbReference type="HAMAP" id="MF_00378">
    <property type="entry name" value="Exonuc_7_L"/>
    <property type="match status" value="1"/>
</dbReference>
<dbReference type="PANTHER" id="PTHR30008:SF0">
    <property type="entry name" value="EXODEOXYRIBONUCLEASE 7 LARGE SUBUNIT"/>
    <property type="match status" value="1"/>
</dbReference>
<feature type="domain" description="OB-fold nucleic acid binding" evidence="8">
    <location>
        <begin position="15"/>
        <end position="107"/>
    </location>
</feature>
<dbReference type="InterPro" id="IPR025824">
    <property type="entry name" value="OB-fold_nuc-bd_dom"/>
</dbReference>
<evidence type="ECO:0000256" key="1">
    <source>
        <dbReference type="ARBA" id="ARBA00022490"/>
    </source>
</evidence>
<sequence>MLDDYLTNNVSKTDFSVSEISSKIKWLLENNLGTVRIKGEISGLKIATSGHGYFSLKDENAILAATCWKHTLARVNFKLEEGLEVVVTGKITAYAGQSKYQISVELIEPSGVGAFMKILSERRQKLEKEGLFAQEHKQKIPFFPKKIGIITSITGAVIKDIIHRISDRCPTHLVIWPVSVQGETAAEEISNAINGFNKLPTNLQPDLLIIARGGGSIEDLWSFNEEVVVRAVFNSGIPTISAVGHETDYTLIDLASDLRAPTPTAAAEFAVPVIADLKYTLNLFAERITHRLSDLIKYYLQRLRNNERVLQQIQSIINNHIQRLDDLSFRLIGALPNLLKQKQLYLLHFPISRLKPTKILNYKYLQYQNMRNSLLGKTDTLLAPLEHKLTLNSSLLASLDYNNVLNRGFAMLKNSDGKIISTLSDAQKSPSLNLKMKDGEMSVVKLAPQR</sequence>
<evidence type="ECO:0000256" key="6">
    <source>
        <dbReference type="RuleBase" id="RU004355"/>
    </source>
</evidence>
<keyword evidence="4 5" id="KW-0269">Exonuclease</keyword>
<keyword evidence="10" id="KW-1185">Reference proteome</keyword>
<feature type="domain" description="Exonuclease VII large subunit C-terminal" evidence="7">
    <location>
        <begin position="131"/>
        <end position="442"/>
    </location>
</feature>
<dbReference type="PANTHER" id="PTHR30008">
    <property type="entry name" value="EXODEOXYRIBONUCLEASE 7 LARGE SUBUNIT"/>
    <property type="match status" value="1"/>
</dbReference>
<keyword evidence="2 5" id="KW-0540">Nuclease</keyword>
<comment type="similarity">
    <text evidence="5 6">Belongs to the XseA family.</text>
</comment>
<keyword evidence="3 5" id="KW-0378">Hydrolase</keyword>
<evidence type="ECO:0000313" key="10">
    <source>
        <dbReference type="Proteomes" id="UP001291687"/>
    </source>
</evidence>
<reference evidence="9 10" key="1">
    <citation type="submission" date="2023-03" db="EMBL/GenBank/DDBJ databases">
        <title>Host association and intracellularity evolved multiple times independently in the Rickettsiales.</title>
        <authorList>
            <person name="Castelli M."/>
            <person name="Nardi T."/>
            <person name="Gammuto L."/>
            <person name="Bellinzona G."/>
            <person name="Sabaneyeva E."/>
            <person name="Potekhin A."/>
            <person name="Serra V."/>
            <person name="Petroni G."/>
            <person name="Sassera D."/>
        </authorList>
    </citation>
    <scope>NUCLEOTIDE SEQUENCE [LARGE SCALE GENOMIC DNA]</scope>
    <source>
        <strain evidence="9 10">Sr 2-6</strain>
    </source>
</reference>